<dbReference type="InterPro" id="IPR050190">
    <property type="entry name" value="UPF0213_domain"/>
</dbReference>
<dbReference type="InterPro" id="IPR000305">
    <property type="entry name" value="GIY-YIG_endonuc"/>
</dbReference>
<evidence type="ECO:0000313" key="3">
    <source>
        <dbReference type="EMBL" id="OGZ04330.1"/>
    </source>
</evidence>
<dbReference type="EMBL" id="MHLH01000008">
    <property type="protein sequence ID" value="OGZ04330.1"/>
    <property type="molecule type" value="Genomic_DNA"/>
</dbReference>
<evidence type="ECO:0000313" key="4">
    <source>
        <dbReference type="Proteomes" id="UP000178841"/>
    </source>
</evidence>
<dbReference type="Proteomes" id="UP000178841">
    <property type="component" value="Unassembled WGS sequence"/>
</dbReference>
<name>A0A1G2CUB0_9BACT</name>
<dbReference type="PANTHER" id="PTHR34477:SF5">
    <property type="entry name" value="BSL5627 PROTEIN"/>
    <property type="match status" value="1"/>
</dbReference>
<protein>
    <submittedName>
        <fullName evidence="3">Excinuclease ABC subunit C</fullName>
    </submittedName>
</protein>
<organism evidence="3 4">
    <name type="scientific">Candidatus Lloydbacteria bacterium RIFCSPHIGHO2_01_FULL_41_20</name>
    <dbReference type="NCBI Taxonomy" id="1798657"/>
    <lineage>
        <taxon>Bacteria</taxon>
        <taxon>Candidatus Lloydiibacteriota</taxon>
    </lineage>
</organism>
<dbReference type="PROSITE" id="PS50164">
    <property type="entry name" value="GIY_YIG"/>
    <property type="match status" value="1"/>
</dbReference>
<dbReference type="Pfam" id="PF01541">
    <property type="entry name" value="GIY-YIG"/>
    <property type="match status" value="1"/>
</dbReference>
<dbReference type="InterPro" id="IPR035901">
    <property type="entry name" value="GIY-YIG_endonuc_sf"/>
</dbReference>
<feature type="domain" description="GIY-YIG" evidence="2">
    <location>
        <begin position="1"/>
        <end position="73"/>
    </location>
</feature>
<evidence type="ECO:0000256" key="1">
    <source>
        <dbReference type="ARBA" id="ARBA00007435"/>
    </source>
</evidence>
<dbReference type="CDD" id="cd10449">
    <property type="entry name" value="GIY-YIG_SLX1_like"/>
    <property type="match status" value="1"/>
</dbReference>
<accession>A0A1G2CUB0</accession>
<sequence>MYYVYIIKSPKQFYIGSTNDLKRRITEHQNNKSFATKNRGPWQLVYYEASLSEKDARVREKYLKTAWGRRYLKNRIRNGS</sequence>
<dbReference type="AlphaFoldDB" id="A0A1G2CUB0"/>
<comment type="caution">
    <text evidence="3">The sequence shown here is derived from an EMBL/GenBank/DDBJ whole genome shotgun (WGS) entry which is preliminary data.</text>
</comment>
<proteinExistence type="inferred from homology"/>
<evidence type="ECO:0000259" key="2">
    <source>
        <dbReference type="PROSITE" id="PS50164"/>
    </source>
</evidence>
<gene>
    <name evidence="3" type="ORF">A2648_01120</name>
</gene>
<comment type="similarity">
    <text evidence="1">Belongs to the UPF0213 family.</text>
</comment>
<dbReference type="PANTHER" id="PTHR34477">
    <property type="entry name" value="UPF0213 PROTEIN YHBQ"/>
    <property type="match status" value="1"/>
</dbReference>
<reference evidence="3 4" key="1">
    <citation type="journal article" date="2016" name="Nat. Commun.">
        <title>Thousands of microbial genomes shed light on interconnected biogeochemical processes in an aquifer system.</title>
        <authorList>
            <person name="Anantharaman K."/>
            <person name="Brown C.T."/>
            <person name="Hug L.A."/>
            <person name="Sharon I."/>
            <person name="Castelle C.J."/>
            <person name="Probst A.J."/>
            <person name="Thomas B.C."/>
            <person name="Singh A."/>
            <person name="Wilkins M.J."/>
            <person name="Karaoz U."/>
            <person name="Brodie E.L."/>
            <person name="Williams K.H."/>
            <person name="Hubbard S.S."/>
            <person name="Banfield J.F."/>
        </authorList>
    </citation>
    <scope>NUCLEOTIDE SEQUENCE [LARGE SCALE GENOMIC DNA]</scope>
</reference>
<dbReference type="STRING" id="1798657.A2648_01120"/>
<dbReference type="Gene3D" id="3.40.1440.10">
    <property type="entry name" value="GIY-YIG endonuclease"/>
    <property type="match status" value="1"/>
</dbReference>
<dbReference type="SUPFAM" id="SSF82771">
    <property type="entry name" value="GIY-YIG endonuclease"/>
    <property type="match status" value="1"/>
</dbReference>